<reference evidence="4" key="1">
    <citation type="journal article" date="2014" name="Proc. Natl. Acad. Sci. U.S.A.">
        <title>Extensive sampling of basidiomycete genomes demonstrates inadequacy of the white-rot/brown-rot paradigm for wood decay fungi.</title>
        <authorList>
            <person name="Riley R."/>
            <person name="Salamov A.A."/>
            <person name="Brown D.W."/>
            <person name="Nagy L.G."/>
            <person name="Floudas D."/>
            <person name="Held B.W."/>
            <person name="Levasseur A."/>
            <person name="Lombard V."/>
            <person name="Morin E."/>
            <person name="Otillar R."/>
            <person name="Lindquist E.A."/>
            <person name="Sun H."/>
            <person name="LaButti K.M."/>
            <person name="Schmutz J."/>
            <person name="Jabbour D."/>
            <person name="Luo H."/>
            <person name="Baker S.E."/>
            <person name="Pisabarro A.G."/>
            <person name="Walton J.D."/>
            <person name="Blanchette R.A."/>
            <person name="Henrissat B."/>
            <person name="Martin F."/>
            <person name="Cullen D."/>
            <person name="Hibbett D.S."/>
            <person name="Grigoriev I.V."/>
        </authorList>
    </citation>
    <scope>NUCLEOTIDE SEQUENCE [LARGE SCALE GENOMIC DNA]</scope>
    <source>
        <strain evidence="4">PC15</strain>
    </source>
</reference>
<gene>
    <name evidence="3" type="ORF">PLEOSDRAFT_1095835</name>
</gene>
<accession>A0A067NPU4</accession>
<name>A0A067NPU4_PLEO1</name>
<feature type="signal peptide" evidence="2">
    <location>
        <begin position="1"/>
        <end position="23"/>
    </location>
</feature>
<dbReference type="VEuPathDB" id="FungiDB:PLEOSDRAFT_1095835"/>
<dbReference type="HOGENOM" id="CLU_036093_2_1_1"/>
<organism evidence="3 4">
    <name type="scientific">Pleurotus ostreatus (strain PC15)</name>
    <name type="common">Oyster mushroom</name>
    <dbReference type="NCBI Taxonomy" id="1137138"/>
    <lineage>
        <taxon>Eukaryota</taxon>
        <taxon>Fungi</taxon>
        <taxon>Dikarya</taxon>
        <taxon>Basidiomycota</taxon>
        <taxon>Agaricomycotina</taxon>
        <taxon>Agaricomycetes</taxon>
        <taxon>Agaricomycetidae</taxon>
        <taxon>Agaricales</taxon>
        <taxon>Pleurotineae</taxon>
        <taxon>Pleurotaceae</taxon>
        <taxon>Pleurotus</taxon>
    </lineage>
</organism>
<dbReference type="InParanoid" id="A0A067NPU4"/>
<protein>
    <recommendedName>
        <fullName evidence="5">Macrofage activating glycoprotein</fullName>
    </recommendedName>
</protein>
<evidence type="ECO:0008006" key="5">
    <source>
        <dbReference type="Google" id="ProtNLM"/>
    </source>
</evidence>
<feature type="chain" id="PRO_5001642423" description="Macrofage activating glycoprotein" evidence="2">
    <location>
        <begin position="24"/>
        <end position="386"/>
    </location>
</feature>
<proteinExistence type="predicted"/>
<evidence type="ECO:0000256" key="1">
    <source>
        <dbReference type="SAM" id="MobiDB-lite"/>
    </source>
</evidence>
<dbReference type="AlphaFoldDB" id="A0A067NPU4"/>
<dbReference type="Proteomes" id="UP000027073">
    <property type="component" value="Unassembled WGS sequence"/>
</dbReference>
<evidence type="ECO:0000313" key="4">
    <source>
        <dbReference type="Proteomes" id="UP000027073"/>
    </source>
</evidence>
<evidence type="ECO:0000313" key="3">
    <source>
        <dbReference type="EMBL" id="KDQ29934.1"/>
    </source>
</evidence>
<dbReference type="STRING" id="1137138.A0A067NPU4"/>
<feature type="compositionally biased region" description="Gly residues" evidence="1">
    <location>
        <begin position="333"/>
        <end position="342"/>
    </location>
</feature>
<keyword evidence="2" id="KW-0732">Signal</keyword>
<dbReference type="EMBL" id="KL198006">
    <property type="protein sequence ID" value="KDQ29934.1"/>
    <property type="molecule type" value="Genomic_DNA"/>
</dbReference>
<evidence type="ECO:0000256" key="2">
    <source>
        <dbReference type="SAM" id="SignalP"/>
    </source>
</evidence>
<feature type="region of interest" description="Disordered" evidence="1">
    <location>
        <begin position="315"/>
        <end position="356"/>
    </location>
</feature>
<dbReference type="OrthoDB" id="2564904at2759"/>
<sequence length="386" mass="40636">MALITLPALVATLLLLPSTVVNAQGNLATFPATPLASKHFAYPTGLPYQADSEQLIRGTQTGYNICNSTTENQNSLCQTSFLNALDDFCLWAPINPNSTIPDTEGEEVAWCTKPGRGTRLIPAGALKGVQFMRTPDYVQVVGFIDQRLINIQTGDFGGELDPHGADLASILLPRGNPLGGLVYSTAWSGNNNSFTQVIEWHNFMGGDAFCFKACDPSRPNAASFCQHIYDRIGCAYNAPNNAQNGTFEACAGENQDFPGIYTLNGAVLTYTQPPEALGVITALPYEPRVPASSDCVPFESTELFAALATVTPSGSAAPASQTLSASGSSAAGTRGGSSGTGTGSAPNANQTADNGGNILMSGLVSLTDMQNAHVMRPQLMTDRNRK</sequence>